<keyword evidence="3" id="KW-1185">Reference proteome</keyword>
<evidence type="ECO:0000256" key="1">
    <source>
        <dbReference type="SAM" id="SignalP"/>
    </source>
</evidence>
<comment type="caution">
    <text evidence="2">The sequence shown here is derived from an EMBL/GenBank/DDBJ whole genome shotgun (WGS) entry which is preliminary data.</text>
</comment>
<dbReference type="InterPro" id="IPR051675">
    <property type="entry name" value="Endo/Exo/Phosphatase_dom_1"/>
</dbReference>
<organism evidence="2 3">
    <name type="scientific">Duganella phyllosphaerae</name>
    <dbReference type="NCBI Taxonomy" id="762836"/>
    <lineage>
        <taxon>Bacteria</taxon>
        <taxon>Pseudomonadati</taxon>
        <taxon>Pseudomonadota</taxon>
        <taxon>Betaproteobacteria</taxon>
        <taxon>Burkholderiales</taxon>
        <taxon>Oxalobacteraceae</taxon>
        <taxon>Telluria group</taxon>
        <taxon>Duganella</taxon>
    </lineage>
</organism>
<dbReference type="PANTHER" id="PTHR21180">
    <property type="entry name" value="ENDONUCLEASE/EXONUCLEASE/PHOSPHATASE FAMILY DOMAIN-CONTAINING PROTEIN 1"/>
    <property type="match status" value="1"/>
</dbReference>
<dbReference type="AlphaFoldDB" id="A0A1E7WHW4"/>
<protein>
    <submittedName>
        <fullName evidence="2">Helix-hairpin-helix motif protein</fullName>
    </submittedName>
</protein>
<evidence type="ECO:0000313" key="2">
    <source>
        <dbReference type="EMBL" id="OEZ98246.1"/>
    </source>
</evidence>
<dbReference type="PANTHER" id="PTHR21180:SF32">
    <property type="entry name" value="ENDONUCLEASE_EXONUCLEASE_PHOSPHATASE FAMILY DOMAIN-CONTAINING PROTEIN 1"/>
    <property type="match status" value="1"/>
</dbReference>
<dbReference type="PATRIC" id="fig|762836.4.peg.3284"/>
<feature type="chain" id="PRO_5009207088" evidence="1">
    <location>
        <begin position="22"/>
        <end position="107"/>
    </location>
</feature>
<name>A0A1E7WHW4_9BURK</name>
<evidence type="ECO:0000313" key="3">
    <source>
        <dbReference type="Proteomes" id="UP000175989"/>
    </source>
</evidence>
<dbReference type="RefSeq" id="WP_070249392.1">
    <property type="nucleotide sequence ID" value="NZ_LROM01000092.1"/>
</dbReference>
<dbReference type="OrthoDB" id="8687931at2"/>
<proteinExistence type="predicted"/>
<dbReference type="EMBL" id="LROM01000092">
    <property type="protein sequence ID" value="OEZ98246.1"/>
    <property type="molecule type" value="Genomic_DNA"/>
</dbReference>
<accession>A0A1E7WHW4</accession>
<reference evidence="3" key="1">
    <citation type="journal article" date="2016" name="Front. Microbiol.">
        <title>Molecular Keys to the Janthinobacterium and Duganella spp. Interaction with the Plant Pathogen Fusarium graminearum.</title>
        <authorList>
            <person name="Haack F.S."/>
            <person name="Poehlein A."/>
            <person name="Kroger C."/>
            <person name="Voigt C.A."/>
            <person name="Piepenbring M."/>
            <person name="Bode H.B."/>
            <person name="Daniel R."/>
            <person name="Schafer W."/>
            <person name="Streit W.R."/>
        </authorList>
    </citation>
    <scope>NUCLEOTIDE SEQUENCE [LARGE SCALE GENOMIC DNA]</scope>
    <source>
        <strain evidence="3">T54</strain>
    </source>
</reference>
<feature type="signal peptide" evidence="1">
    <location>
        <begin position="1"/>
        <end position="21"/>
    </location>
</feature>
<keyword evidence="1" id="KW-0732">Signal</keyword>
<sequence length="107" mass="11023">MLKKLMLAVVALVATMNFAFAQVDVNKADAAALDSVNGIGPAKSKAILEERKKGEFKDWSDFQQRVKGVGEKNALKLSAAGLVVNGKGKDGAAVAAGTPAKPKAAAK</sequence>
<dbReference type="InterPro" id="IPR010994">
    <property type="entry name" value="RuvA_2-like"/>
</dbReference>
<gene>
    <name evidence="2" type="ORF">DUPY_31910</name>
</gene>
<dbReference type="Gene3D" id="1.10.150.320">
    <property type="entry name" value="Photosystem II 12 kDa extrinsic protein"/>
    <property type="match status" value="1"/>
</dbReference>
<dbReference type="SUPFAM" id="SSF47781">
    <property type="entry name" value="RuvA domain 2-like"/>
    <property type="match status" value="1"/>
</dbReference>
<dbReference type="GO" id="GO:0015628">
    <property type="term" value="P:protein secretion by the type II secretion system"/>
    <property type="evidence" value="ECO:0007669"/>
    <property type="project" value="TreeGrafter"/>
</dbReference>
<dbReference type="Proteomes" id="UP000175989">
    <property type="component" value="Unassembled WGS sequence"/>
</dbReference>
<dbReference type="Pfam" id="PF12836">
    <property type="entry name" value="HHH_3"/>
    <property type="match status" value="1"/>
</dbReference>
<dbReference type="GO" id="GO:0015627">
    <property type="term" value="C:type II protein secretion system complex"/>
    <property type="evidence" value="ECO:0007669"/>
    <property type="project" value="TreeGrafter"/>
</dbReference>